<proteinExistence type="predicted"/>
<sequence>MKDSTKIEIANAITHGIGVILGIIFLLLLVIPSAKEGNTLKVTAFSIYGACFITMFLSSTIYHSITNEKAKKILRVLDHSSIYLFIAGTYVPIILLVLEGPLRIILLVLISILALTGIFYKIFTYGKYDKYKRLSTILYIAMGWIAVFFIKPIINSTSPMFFFWILLGGLLYSGGTYFYKSDSKYAHVIWHLFVLAAAITQFIAIYFYLL</sequence>
<gene>
    <name evidence="1" type="ORF">JFY71_09035</name>
</gene>
<protein>
    <submittedName>
        <fullName evidence="1">Hemolysin III family protein</fullName>
    </submittedName>
</protein>
<keyword evidence="2" id="KW-1185">Reference proteome</keyword>
<evidence type="ECO:0000313" key="1">
    <source>
        <dbReference type="EMBL" id="QQK07450.1"/>
    </source>
</evidence>
<dbReference type="Proteomes" id="UP000595814">
    <property type="component" value="Chromosome"/>
</dbReference>
<name>A0AC61MPI5_9FIRM</name>
<accession>A0AC61MPI5</accession>
<dbReference type="EMBL" id="CP066744">
    <property type="protein sequence ID" value="QQK07450.1"/>
    <property type="molecule type" value="Genomic_DNA"/>
</dbReference>
<reference evidence="1 2" key="1">
    <citation type="journal article" date="2022" name="Int. J. Syst. Evol. Microbiol.">
        <title>Miniphocaeibacter halophilus sp. nov., an ammonium-tolerant acetate-producing bacterium isolated from a biogas system.</title>
        <authorList>
            <person name="Schnurer A."/>
            <person name="Singh A."/>
            <person name="Bi S."/>
            <person name="Qiao W."/>
            <person name="Westerholm M."/>
        </authorList>
    </citation>
    <scope>NUCLEOTIDE SEQUENCE [LARGE SCALE GENOMIC DNA]</scope>
    <source>
        <strain evidence="1 2">AMB_01</strain>
    </source>
</reference>
<evidence type="ECO:0000313" key="2">
    <source>
        <dbReference type="Proteomes" id="UP000595814"/>
    </source>
</evidence>
<organism evidence="1 2">
    <name type="scientific">Miniphocaeibacter halophilus</name>
    <dbReference type="NCBI Taxonomy" id="2931922"/>
    <lineage>
        <taxon>Bacteria</taxon>
        <taxon>Bacillati</taxon>
        <taxon>Bacillota</taxon>
        <taxon>Tissierellia</taxon>
        <taxon>Tissierellales</taxon>
        <taxon>Peptoniphilaceae</taxon>
        <taxon>Miniphocaeibacter</taxon>
    </lineage>
</organism>